<dbReference type="InterPro" id="IPR019402">
    <property type="entry name" value="CWH43_N"/>
</dbReference>
<dbReference type="PANTHER" id="PTHR12892:SF11">
    <property type="entry name" value="POST-GPI ATTACHMENT TO PROTEINS FACTOR 2"/>
    <property type="match status" value="1"/>
</dbReference>
<dbReference type="InterPro" id="IPR039545">
    <property type="entry name" value="PGAP2"/>
</dbReference>
<dbReference type="GO" id="GO:0005789">
    <property type="term" value="C:endoplasmic reticulum membrane"/>
    <property type="evidence" value="ECO:0007669"/>
    <property type="project" value="TreeGrafter"/>
</dbReference>
<comment type="similarity">
    <text evidence="2">Belongs to the PGAP2 family.</text>
</comment>
<feature type="transmembrane region" description="Helical" evidence="8">
    <location>
        <begin position="12"/>
        <end position="36"/>
    </location>
</feature>
<evidence type="ECO:0000256" key="6">
    <source>
        <dbReference type="ARBA" id="ARBA00023034"/>
    </source>
</evidence>
<dbReference type="AlphaFoldDB" id="A0A023GPB9"/>
<evidence type="ECO:0000256" key="4">
    <source>
        <dbReference type="ARBA" id="ARBA00022692"/>
    </source>
</evidence>
<dbReference type="PANTHER" id="PTHR12892">
    <property type="entry name" value="FGF RECEPTOR ACTIVATING PROTEIN 1"/>
    <property type="match status" value="1"/>
</dbReference>
<proteinExistence type="evidence at transcript level"/>
<feature type="transmembrane region" description="Helical" evidence="8">
    <location>
        <begin position="177"/>
        <end position="193"/>
    </location>
</feature>
<evidence type="ECO:0000259" key="9">
    <source>
        <dbReference type="Pfam" id="PF10277"/>
    </source>
</evidence>
<reference evidence="10" key="1">
    <citation type="submission" date="2014-03" db="EMBL/GenBank/DDBJ databases">
        <title>The sialotranscriptome of Amblyomma triste, Amblyomma parvum and Amblyomma cajennense ticks, uncovered by 454-based RNA-seq.</title>
        <authorList>
            <person name="Garcia G.R."/>
            <person name="Gardinassi L.G."/>
            <person name="Ribeiro J.M."/>
            <person name="Anatriello E."/>
            <person name="Ferreira B.R."/>
            <person name="Moreira H.N."/>
            <person name="Mafra C."/>
            <person name="Olegario M.M."/>
            <person name="Szabo P.J."/>
            <person name="Miranda-Santos I.K."/>
            <person name="Maruyama S.R."/>
        </authorList>
    </citation>
    <scope>NUCLEOTIDE SEQUENCE</scope>
    <source>
        <strain evidence="10">Mato Grasso do Sul</strain>
        <tissue evidence="10">Salivary glands</tissue>
    </source>
</reference>
<dbReference type="GO" id="GO:0000139">
    <property type="term" value="C:Golgi membrane"/>
    <property type="evidence" value="ECO:0007669"/>
    <property type="project" value="UniProtKB-SubCell"/>
</dbReference>
<dbReference type="Pfam" id="PF10277">
    <property type="entry name" value="Frag1"/>
    <property type="match status" value="1"/>
</dbReference>
<name>A0A023GPB9_AMBTT</name>
<evidence type="ECO:0000256" key="1">
    <source>
        <dbReference type="ARBA" id="ARBA00004653"/>
    </source>
</evidence>
<evidence type="ECO:0000313" key="10">
    <source>
        <dbReference type="EMBL" id="JAC35140.1"/>
    </source>
</evidence>
<feature type="transmembrane region" description="Helical" evidence="8">
    <location>
        <begin position="136"/>
        <end position="157"/>
    </location>
</feature>
<feature type="domain" description="CWH43-like N-terminal" evidence="9">
    <location>
        <begin position="12"/>
        <end position="231"/>
    </location>
</feature>
<keyword evidence="5 8" id="KW-1133">Transmembrane helix</keyword>
<keyword evidence="6" id="KW-0333">Golgi apparatus</keyword>
<protein>
    <submittedName>
        <fullName evidence="10">Putative fgf receptor activating protein</fullName>
    </submittedName>
</protein>
<evidence type="ECO:0000256" key="8">
    <source>
        <dbReference type="SAM" id="Phobius"/>
    </source>
</evidence>
<evidence type="ECO:0000256" key="2">
    <source>
        <dbReference type="ARBA" id="ARBA00007414"/>
    </source>
</evidence>
<comment type="subcellular location">
    <subcellularLocation>
        <location evidence="1">Golgi apparatus membrane</location>
        <topology evidence="1">Multi-pass membrane protein</topology>
    </subcellularLocation>
</comment>
<keyword evidence="4 8" id="KW-0812">Transmembrane</keyword>
<feature type="transmembrane region" description="Helical" evidence="8">
    <location>
        <begin position="205"/>
        <end position="227"/>
    </location>
</feature>
<dbReference type="EMBL" id="GBBM01000278">
    <property type="protein sequence ID" value="JAC35140.1"/>
    <property type="molecule type" value="mRNA"/>
</dbReference>
<keyword evidence="7 8" id="KW-0472">Membrane</keyword>
<sequence length="257" mass="29218">MAQPVALVRVPFRIFAVITVLFPFFSFVFCVLWSLMFNFAAVTATHCGVPNFLPSISAAIGGHTPQRYIWRSGIALHTAPRLLVSVMYYRYYQGMLDIQHQYVARISWCLNTVEILCLLGLTNVSSTENYAAHEKMFITFVTCSLLYMMLCCVMPGLGKRRSLSAMEAYSLKVKKRLTTVSIALSIVCCYFFVRHTKHCEPGMYTLFAAAEYIVVLCNMGFHMTAYWDFADKSFYVSDLPRETAEDKEPLLAMSQEV</sequence>
<accession>A0A023GPB9</accession>
<keyword evidence="3" id="KW-0337">GPI-anchor biosynthesis</keyword>
<organism evidence="10">
    <name type="scientific">Amblyomma triste</name>
    <name type="common">Neotropical tick</name>
    <dbReference type="NCBI Taxonomy" id="251400"/>
    <lineage>
        <taxon>Eukaryota</taxon>
        <taxon>Metazoa</taxon>
        <taxon>Ecdysozoa</taxon>
        <taxon>Arthropoda</taxon>
        <taxon>Chelicerata</taxon>
        <taxon>Arachnida</taxon>
        <taxon>Acari</taxon>
        <taxon>Parasitiformes</taxon>
        <taxon>Ixodida</taxon>
        <taxon>Ixodoidea</taxon>
        <taxon>Ixodidae</taxon>
        <taxon>Amblyomminae</taxon>
        <taxon>Amblyomma</taxon>
    </lineage>
</organism>
<evidence type="ECO:0000256" key="7">
    <source>
        <dbReference type="ARBA" id="ARBA00023136"/>
    </source>
</evidence>
<dbReference type="GO" id="GO:0006506">
    <property type="term" value="P:GPI anchor biosynthetic process"/>
    <property type="evidence" value="ECO:0007669"/>
    <property type="project" value="UniProtKB-KW"/>
</dbReference>
<evidence type="ECO:0000256" key="3">
    <source>
        <dbReference type="ARBA" id="ARBA00022502"/>
    </source>
</evidence>
<keyword evidence="10" id="KW-0675">Receptor</keyword>
<evidence type="ECO:0000256" key="5">
    <source>
        <dbReference type="ARBA" id="ARBA00022989"/>
    </source>
</evidence>